<dbReference type="InterPro" id="IPR018247">
    <property type="entry name" value="EF_Hand_1_Ca_BS"/>
</dbReference>
<keyword evidence="1" id="KW-0812">Transmembrane</keyword>
<sequence>MTAPFAIFPKRHAFLIGAQAYTDPGVRTLKTPAQDIKLMAGALAAYGYEIHSYPDPDHATFVQAIESIASLDPDGEAQIVIYYAGHGVALTQQPADGPPIYGGYLLPVDARRERMADTAISMQWLADQVLHLNGKQVLLILDCCYAGAVRQAAAGFRGAFETEAEETISQEDFGHFTRYRANQIFTSSAHNQQALDQYIGNDIGDDQFVTSPFATLLARALGDGEADTNHDGIVTINELQDYIQQRLAAAAASQDHEQTSCLFAFSSHEGGEFVFLAPSFNPASLSTRQRINPYKGLDSYKPEDSTFFFGRDEAIRDLNKLLDATNFVVVVGASGTGKSSLVMGGILGPRKRAGTTYAIMRPGKTPMVELANALKDPPPVLLIDQMEELITQATNRSDDQLTVFFGELTRFLQSPAGAQTKVMATVRIEFVPQFNPQERFWKTATQQYTIPVLDVEALEEIIIRPALQTGMFYYPEKETVARIIEDFRHYPNALPLLSLALNELYETAKDRPERTIYEKDYVGIGQILEDKAAAIVAPFSASIDFFRDLLLRFVAFQGGEYARRRVGTNELDFGPQQPLCDQILTAMTDNRLVSGRDVKAGDGYYELTHEALINSWSTYRGWIRAAGPAQLVQRESLTEASSRYTLSGRDRDVAWGSTALQNLLRASGHPPRRAWLLRTFAGQFGRLTWLTGPERAFLRSSFGIVRQNKLSLVGLGMLILAGIGVVLFLQSQDGYGRLLSNARYAESRNEYRTAQQTYLAADTLANRDPFLRTGRRFLRVNPDSLLTMADLAKQRDRLYSKLCLQLEQADTLANNTILLLGSRNGLTSNGMGVAQACRSFGQFIQTDALYRSLDDSLHQPRTRNLLDVGTIGRLQKRAQLGYQVTTVLRENLLATCREVQEGYQLNGQPDLAKQYLSFGNALETYARTIHHRREEAIAGTSMYDR</sequence>
<dbReference type="Pfam" id="PF00656">
    <property type="entry name" value="Peptidase_C14"/>
    <property type="match status" value="1"/>
</dbReference>
<dbReference type="CDD" id="cd00267">
    <property type="entry name" value="ABC_ATPase"/>
    <property type="match status" value="1"/>
</dbReference>
<reference evidence="3" key="1">
    <citation type="submission" date="2021-03" db="EMBL/GenBank/DDBJ databases">
        <title>Fibrella sp. HMF5335 genome sequencing and assembly.</title>
        <authorList>
            <person name="Kang H."/>
            <person name="Kim H."/>
            <person name="Bae S."/>
            <person name="Joh K."/>
        </authorList>
    </citation>
    <scope>NUCLEOTIDE SEQUENCE</scope>
    <source>
        <strain evidence="3">HMF5335</strain>
    </source>
</reference>
<dbReference type="PROSITE" id="PS00018">
    <property type="entry name" value="EF_HAND_1"/>
    <property type="match status" value="1"/>
</dbReference>
<dbReference type="SUPFAM" id="SSF52129">
    <property type="entry name" value="Caspase-like"/>
    <property type="match status" value="1"/>
</dbReference>
<evidence type="ECO:0000313" key="3">
    <source>
        <dbReference type="EMBL" id="MBO0937201.1"/>
    </source>
</evidence>
<accession>A0A939GF52</accession>
<gene>
    <name evidence="3" type="ORF">J2I47_11640</name>
</gene>
<evidence type="ECO:0000256" key="1">
    <source>
        <dbReference type="SAM" id="Phobius"/>
    </source>
</evidence>
<dbReference type="Gene3D" id="3.40.50.1460">
    <property type="match status" value="1"/>
</dbReference>
<dbReference type="InterPro" id="IPR052039">
    <property type="entry name" value="Caspase-related_regulators"/>
</dbReference>
<protein>
    <submittedName>
        <fullName evidence="3">Caspase family protein</fullName>
    </submittedName>
</protein>
<dbReference type="SUPFAM" id="SSF52540">
    <property type="entry name" value="P-loop containing nucleoside triphosphate hydrolases"/>
    <property type="match status" value="1"/>
</dbReference>
<keyword evidence="1" id="KW-1133">Transmembrane helix</keyword>
<evidence type="ECO:0000313" key="4">
    <source>
        <dbReference type="Proteomes" id="UP000664034"/>
    </source>
</evidence>
<dbReference type="InterPro" id="IPR011600">
    <property type="entry name" value="Pept_C14_caspase"/>
</dbReference>
<proteinExistence type="predicted"/>
<comment type="caution">
    <text evidence="3">The sequence shown here is derived from an EMBL/GenBank/DDBJ whole genome shotgun (WGS) entry which is preliminary data.</text>
</comment>
<feature type="transmembrane region" description="Helical" evidence="1">
    <location>
        <begin position="710"/>
        <end position="729"/>
    </location>
</feature>
<dbReference type="GO" id="GO:0004197">
    <property type="term" value="F:cysteine-type endopeptidase activity"/>
    <property type="evidence" value="ECO:0007669"/>
    <property type="project" value="InterPro"/>
</dbReference>
<feature type="domain" description="Caspase family p20" evidence="2">
    <location>
        <begin position="9"/>
        <end position="144"/>
    </location>
</feature>
<dbReference type="Proteomes" id="UP000664034">
    <property type="component" value="Unassembled WGS sequence"/>
</dbReference>
<dbReference type="RefSeq" id="WP_207364755.1">
    <property type="nucleotide sequence ID" value="NZ_JAFMYV010000005.1"/>
</dbReference>
<dbReference type="PANTHER" id="PTHR22576:SF37">
    <property type="entry name" value="MUCOSA-ASSOCIATED LYMPHOID TISSUE LYMPHOMA TRANSLOCATION PROTEIN 1"/>
    <property type="match status" value="1"/>
</dbReference>
<dbReference type="InterPro" id="IPR029030">
    <property type="entry name" value="Caspase-like_dom_sf"/>
</dbReference>
<dbReference type="GO" id="GO:0006508">
    <property type="term" value="P:proteolysis"/>
    <property type="evidence" value="ECO:0007669"/>
    <property type="project" value="InterPro"/>
</dbReference>
<dbReference type="InterPro" id="IPR027417">
    <property type="entry name" value="P-loop_NTPase"/>
</dbReference>
<dbReference type="Gene3D" id="3.40.50.300">
    <property type="entry name" value="P-loop containing nucleotide triphosphate hydrolases"/>
    <property type="match status" value="1"/>
</dbReference>
<dbReference type="InterPro" id="IPR001309">
    <property type="entry name" value="Pept_C14_p20"/>
</dbReference>
<dbReference type="InterPro" id="IPR049052">
    <property type="entry name" value="nSTAND1"/>
</dbReference>
<dbReference type="EMBL" id="JAFMYV010000005">
    <property type="protein sequence ID" value="MBO0937201.1"/>
    <property type="molecule type" value="Genomic_DNA"/>
</dbReference>
<dbReference type="PROSITE" id="PS50208">
    <property type="entry name" value="CASPASE_P20"/>
    <property type="match status" value="1"/>
</dbReference>
<dbReference type="PANTHER" id="PTHR22576">
    <property type="entry name" value="MUCOSA ASSOCIATED LYMPHOID TISSUE LYMPHOMA TRANSLOCATION PROTEIN 1/PARACASPASE"/>
    <property type="match status" value="1"/>
</dbReference>
<keyword evidence="4" id="KW-1185">Reference proteome</keyword>
<dbReference type="Pfam" id="PF20703">
    <property type="entry name" value="nSTAND1"/>
    <property type="match status" value="1"/>
</dbReference>
<organism evidence="3 4">
    <name type="scientific">Fibrella rubiginis</name>
    <dbReference type="NCBI Taxonomy" id="2817060"/>
    <lineage>
        <taxon>Bacteria</taxon>
        <taxon>Pseudomonadati</taxon>
        <taxon>Bacteroidota</taxon>
        <taxon>Cytophagia</taxon>
        <taxon>Cytophagales</taxon>
        <taxon>Spirosomataceae</taxon>
        <taxon>Fibrella</taxon>
    </lineage>
</organism>
<name>A0A939GF52_9BACT</name>
<keyword evidence="1" id="KW-0472">Membrane</keyword>
<dbReference type="AlphaFoldDB" id="A0A939GF52"/>
<evidence type="ECO:0000259" key="2">
    <source>
        <dbReference type="PROSITE" id="PS50208"/>
    </source>
</evidence>